<dbReference type="GO" id="GO:0000981">
    <property type="term" value="F:DNA-binding transcription factor activity, RNA polymerase II-specific"/>
    <property type="evidence" value="ECO:0007669"/>
    <property type="project" value="TreeGrafter"/>
</dbReference>
<dbReference type="SMART" id="SM00338">
    <property type="entry name" value="BRLZ"/>
    <property type="match status" value="1"/>
</dbReference>
<evidence type="ECO:0000256" key="2">
    <source>
        <dbReference type="ARBA" id="ARBA00023125"/>
    </source>
</evidence>
<dbReference type="InterPro" id="IPR004826">
    <property type="entry name" value="bZIP_Maf"/>
</dbReference>
<feature type="compositionally biased region" description="Basic residues" evidence="7">
    <location>
        <begin position="585"/>
        <end position="596"/>
    </location>
</feature>
<evidence type="ECO:0000256" key="7">
    <source>
        <dbReference type="SAM" id="MobiDB-lite"/>
    </source>
</evidence>
<dbReference type="Proteomes" id="UP001152759">
    <property type="component" value="Chromosome 2"/>
</dbReference>
<protein>
    <recommendedName>
        <fullName evidence="8">BZIP domain-containing protein</fullName>
    </recommendedName>
</protein>
<evidence type="ECO:0000256" key="3">
    <source>
        <dbReference type="ARBA" id="ARBA00023159"/>
    </source>
</evidence>
<feature type="region of interest" description="Disordered" evidence="7">
    <location>
        <begin position="574"/>
        <end position="596"/>
    </location>
</feature>
<feature type="coiled-coil region" evidence="6">
    <location>
        <begin position="494"/>
        <end position="521"/>
    </location>
</feature>
<dbReference type="SUPFAM" id="SSF47454">
    <property type="entry name" value="A DNA-binding domain in eukaryotic transcription factors"/>
    <property type="match status" value="1"/>
</dbReference>
<evidence type="ECO:0000256" key="1">
    <source>
        <dbReference type="ARBA" id="ARBA00023015"/>
    </source>
</evidence>
<feature type="compositionally biased region" description="Polar residues" evidence="7">
    <location>
        <begin position="272"/>
        <end position="302"/>
    </location>
</feature>
<name>A0A9P0A5S3_BEMTA</name>
<feature type="region of interest" description="Disordered" evidence="7">
    <location>
        <begin position="268"/>
        <end position="303"/>
    </location>
</feature>
<reference evidence="9" key="1">
    <citation type="submission" date="2021-12" db="EMBL/GenBank/DDBJ databases">
        <authorList>
            <person name="King R."/>
        </authorList>
    </citation>
    <scope>NUCLEOTIDE SEQUENCE</scope>
</reference>
<gene>
    <name evidence="9" type="ORF">BEMITA_LOCUS4430</name>
</gene>
<dbReference type="GO" id="GO:0000978">
    <property type="term" value="F:RNA polymerase II cis-regulatory region sequence-specific DNA binding"/>
    <property type="evidence" value="ECO:0007669"/>
    <property type="project" value="InterPro"/>
</dbReference>
<accession>A0A9P0A5S3</accession>
<dbReference type="InterPro" id="IPR004827">
    <property type="entry name" value="bZIP"/>
</dbReference>
<dbReference type="PROSITE" id="PS50217">
    <property type="entry name" value="BZIP"/>
    <property type="match status" value="1"/>
</dbReference>
<dbReference type="CDD" id="cd14698">
    <property type="entry name" value="bZIP_CNC"/>
    <property type="match status" value="1"/>
</dbReference>
<dbReference type="PROSITE" id="PS00036">
    <property type="entry name" value="BZIP_BASIC"/>
    <property type="match status" value="1"/>
</dbReference>
<dbReference type="Pfam" id="PF03131">
    <property type="entry name" value="bZIP_Maf"/>
    <property type="match status" value="1"/>
</dbReference>
<dbReference type="InterPro" id="IPR047167">
    <property type="entry name" value="NFE2-like"/>
</dbReference>
<keyword evidence="2" id="KW-0238">DNA-binding</keyword>
<feature type="compositionally biased region" description="Low complexity" evidence="7">
    <location>
        <begin position="82"/>
        <end position="91"/>
    </location>
</feature>
<evidence type="ECO:0000256" key="6">
    <source>
        <dbReference type="SAM" id="Coils"/>
    </source>
</evidence>
<feature type="compositionally biased region" description="Basic residues" evidence="7">
    <location>
        <begin position="121"/>
        <end position="130"/>
    </location>
</feature>
<dbReference type="GO" id="GO:0005634">
    <property type="term" value="C:nucleus"/>
    <property type="evidence" value="ECO:0007669"/>
    <property type="project" value="TreeGrafter"/>
</dbReference>
<evidence type="ECO:0000259" key="8">
    <source>
        <dbReference type="PROSITE" id="PS50217"/>
    </source>
</evidence>
<feature type="region of interest" description="Disordered" evidence="7">
    <location>
        <begin position="82"/>
        <end position="135"/>
    </location>
</feature>
<evidence type="ECO:0000313" key="10">
    <source>
        <dbReference type="Proteomes" id="UP001152759"/>
    </source>
</evidence>
<evidence type="ECO:0000313" key="9">
    <source>
        <dbReference type="EMBL" id="CAH0385177.1"/>
    </source>
</evidence>
<feature type="domain" description="BZIP" evidence="8">
    <location>
        <begin position="469"/>
        <end position="532"/>
    </location>
</feature>
<keyword evidence="4" id="KW-0804">Transcription</keyword>
<dbReference type="InterPro" id="IPR008917">
    <property type="entry name" value="TF_DNA-bd_sf"/>
</dbReference>
<dbReference type="FunFam" id="1.10.880.10:FF:000004">
    <property type="entry name" value="Nuclear factor, erythroid 2"/>
    <property type="match status" value="1"/>
</dbReference>
<keyword evidence="3" id="KW-0010">Activator</keyword>
<dbReference type="Gene3D" id="1.10.880.10">
    <property type="entry name" value="Transcription factor, Skn-1-like, DNA-binding domain"/>
    <property type="match status" value="1"/>
</dbReference>
<keyword evidence="1" id="KW-0805">Transcription regulation</keyword>
<dbReference type="EMBL" id="OU963863">
    <property type="protein sequence ID" value="CAH0385177.1"/>
    <property type="molecule type" value="Genomic_DNA"/>
</dbReference>
<proteinExistence type="predicted"/>
<organism evidence="9 10">
    <name type="scientific">Bemisia tabaci</name>
    <name type="common">Sweetpotato whitefly</name>
    <name type="synonym">Aleurodes tabaci</name>
    <dbReference type="NCBI Taxonomy" id="7038"/>
    <lineage>
        <taxon>Eukaryota</taxon>
        <taxon>Metazoa</taxon>
        <taxon>Ecdysozoa</taxon>
        <taxon>Arthropoda</taxon>
        <taxon>Hexapoda</taxon>
        <taxon>Insecta</taxon>
        <taxon>Pterygota</taxon>
        <taxon>Neoptera</taxon>
        <taxon>Paraneoptera</taxon>
        <taxon>Hemiptera</taxon>
        <taxon>Sternorrhyncha</taxon>
        <taxon>Aleyrodoidea</taxon>
        <taxon>Aleyrodidae</taxon>
        <taxon>Aleyrodinae</taxon>
        <taxon>Bemisia</taxon>
    </lineage>
</organism>
<keyword evidence="6" id="KW-0175">Coiled coil</keyword>
<evidence type="ECO:0000256" key="4">
    <source>
        <dbReference type="ARBA" id="ARBA00023163"/>
    </source>
</evidence>
<keyword evidence="5" id="KW-0539">Nucleus</keyword>
<keyword evidence="10" id="KW-1185">Reference proteome</keyword>
<dbReference type="AlphaFoldDB" id="A0A9P0A5S3"/>
<evidence type="ECO:0000256" key="5">
    <source>
        <dbReference type="ARBA" id="ARBA00023242"/>
    </source>
</evidence>
<dbReference type="PANTHER" id="PTHR24411">
    <property type="entry name" value="NUCLEAR FACTOR ERYTHROID 2-RELATED FACTOR"/>
    <property type="match status" value="1"/>
</dbReference>
<dbReference type="PANTHER" id="PTHR24411:SF55">
    <property type="entry name" value="SEGMENTATION PROTEIN CAP'N'COLLAR"/>
    <property type="match status" value="1"/>
</dbReference>
<sequence length="596" mass="67293">MWCTNLWSQHTRNSVKLVKIRSDARLLKFFFPIGQSTELSRAGDERGRMSYMRPMNMEQQQRWQDLANFLSLPESPYQHHAAAAAAAYHPAHPAHPGHHPAHPPHGGHPGHPHGHPANGSYHHHHHHHHNMTSALPQPDRSVLLHNATLAPPVGDLNSSCPYPTIGANSNFGSAVATSMNLTNSSEPIGNENSGASFKMEPSSHDMMYYQNSSSEINQTDGFLSSILNDEDLQLMDMAMNEEMYSMRMLEGAVGGNNSMMGCHTTGERAGTDSDSAVSSMGSERVPSLSSDNEWMETNSDSGHNIADHYNSDYRKYRCYDYQYSTRSHTASENSTSSRLPVAPQKKYHILVFLEQGAGPDLSAATPEEAAIAPLKYEPSTSTAMPVPSMLPAHDMKAQQESKYSCSIEFACNNLLSRRNDEHQQQMTRDEKRARALNIPISVMDIINLPMDEFNERLSKYDLSESQLSLIRDIRRRGKNKVAAQNCRKRKLDQIICLADEVQQMRDRKNRAEKERHYLITERHRIKELFNQLYRHIFQNLRDPDGNPYSSYEYSLQMAADGSIVLMPRDNGTISPLVDPSEYSHLRGRHKDPPHKQ</sequence>